<proteinExistence type="inferred from homology"/>
<dbReference type="InterPro" id="IPR050316">
    <property type="entry name" value="Tyrosinase/Hemocyanin"/>
</dbReference>
<dbReference type="SUPFAM" id="SSF48056">
    <property type="entry name" value="Di-copper centre-containing domain"/>
    <property type="match status" value="1"/>
</dbReference>
<comment type="cofactor">
    <cofactor evidence="1">
        <name>Cu(2+)</name>
        <dbReference type="ChEBI" id="CHEBI:29036"/>
    </cofactor>
</comment>
<keyword evidence="4" id="KW-0560">Oxidoreductase</keyword>
<evidence type="ECO:0000259" key="7">
    <source>
        <dbReference type="PROSITE" id="PS00498"/>
    </source>
</evidence>
<dbReference type="InterPro" id="IPR002227">
    <property type="entry name" value="Tyrosinase_Cu-bd"/>
</dbReference>
<gene>
    <name evidence="8" type="ORF">RI138_16995</name>
</gene>
<dbReference type="PANTHER" id="PTHR11474">
    <property type="entry name" value="TYROSINASE FAMILY MEMBER"/>
    <property type="match status" value="1"/>
</dbReference>
<dbReference type="PROSITE" id="PS00498">
    <property type="entry name" value="TYROSINASE_2"/>
    <property type="match status" value="1"/>
</dbReference>
<protein>
    <submittedName>
        <fullName evidence="8">Tyrosinase family protein</fullName>
    </submittedName>
</protein>
<evidence type="ECO:0000256" key="3">
    <source>
        <dbReference type="ARBA" id="ARBA00022723"/>
    </source>
</evidence>
<evidence type="ECO:0000313" key="8">
    <source>
        <dbReference type="EMBL" id="WNF28403.1"/>
    </source>
</evidence>
<evidence type="ECO:0000256" key="4">
    <source>
        <dbReference type="ARBA" id="ARBA00023002"/>
    </source>
</evidence>
<keyword evidence="3" id="KW-0479">Metal-binding</keyword>
<sequence>MHIRKNCKDLTAVERKRFIDAVLEVKSKGVYDDYVRTHAHYFVADGEGGKRYGHMGPSFLPWHRAMLIDFENELRKVDDRVTLPYWDWTSEQSTSGIPWTDDFLGGNGRAGDHQVTSGPFAHRAGRWDINVQVTNDPFLMRDFGGWNNGVSLPGPADLEEALSDARYDSYPYDSTATTTGFRNKLEGWTVGQDVGWKLHNRVHAWAGGQMTGGSSPNDPVFWLHHCFIDLIWTRWQERHKDAPQYLPEKPIAAGDSQHGRVLSLDEKLTPWDVTPRQMLDHTGFYRYA</sequence>
<comment type="similarity">
    <text evidence="2">Belongs to the tyrosinase family.</text>
</comment>
<keyword evidence="9" id="KW-1185">Reference proteome</keyword>
<dbReference type="Proteomes" id="UP001303236">
    <property type="component" value="Chromosome"/>
</dbReference>
<evidence type="ECO:0000256" key="1">
    <source>
        <dbReference type="ARBA" id="ARBA00001973"/>
    </source>
</evidence>
<dbReference type="PANTHER" id="PTHR11474:SF126">
    <property type="entry name" value="TYROSINASE-LIKE PROTEIN TYR-1-RELATED"/>
    <property type="match status" value="1"/>
</dbReference>
<feature type="domain" description="Tyrosinase copper-binding" evidence="6">
    <location>
        <begin position="54"/>
        <end position="71"/>
    </location>
</feature>
<evidence type="ECO:0000256" key="5">
    <source>
        <dbReference type="ARBA" id="ARBA00023008"/>
    </source>
</evidence>
<dbReference type="PRINTS" id="PR00092">
    <property type="entry name" value="TYROSINASE"/>
</dbReference>
<evidence type="ECO:0000259" key="6">
    <source>
        <dbReference type="PROSITE" id="PS00497"/>
    </source>
</evidence>
<dbReference type="Pfam" id="PF00264">
    <property type="entry name" value="Tyrosinase"/>
    <property type="match status" value="1"/>
</dbReference>
<dbReference type="PROSITE" id="PS00497">
    <property type="entry name" value="TYROSINASE_1"/>
    <property type="match status" value="1"/>
</dbReference>
<keyword evidence="5" id="KW-0186">Copper</keyword>
<accession>A0ABY9VXR1</accession>
<evidence type="ECO:0000256" key="2">
    <source>
        <dbReference type="ARBA" id="ARBA00009928"/>
    </source>
</evidence>
<feature type="domain" description="Tyrosinase copper-binding" evidence="7">
    <location>
        <begin position="218"/>
        <end position="229"/>
    </location>
</feature>
<reference evidence="8 9" key="1">
    <citation type="submission" date="2023-09" db="EMBL/GenBank/DDBJ databases">
        <title>Genome completion map analysis of the actinomycetes C11-1.</title>
        <authorList>
            <person name="Qin P."/>
            <person name="Guan P."/>
        </authorList>
    </citation>
    <scope>NUCLEOTIDE SEQUENCE [LARGE SCALE GENOMIC DNA]</scope>
    <source>
        <strain evidence="8 9">C11-1</strain>
    </source>
</reference>
<organism evidence="8 9">
    <name type="scientific">Streptomyces durocortorensis</name>
    <dbReference type="NCBI Taxonomy" id="2811104"/>
    <lineage>
        <taxon>Bacteria</taxon>
        <taxon>Bacillati</taxon>
        <taxon>Actinomycetota</taxon>
        <taxon>Actinomycetes</taxon>
        <taxon>Kitasatosporales</taxon>
        <taxon>Streptomycetaceae</taxon>
        <taxon>Streptomyces</taxon>
    </lineage>
</organism>
<evidence type="ECO:0000313" key="9">
    <source>
        <dbReference type="Proteomes" id="UP001303236"/>
    </source>
</evidence>
<dbReference type="Gene3D" id="1.10.1280.10">
    <property type="entry name" value="Di-copper center containing domain from catechol oxidase"/>
    <property type="match status" value="1"/>
</dbReference>
<dbReference type="EMBL" id="CP134500">
    <property type="protein sequence ID" value="WNF28403.1"/>
    <property type="molecule type" value="Genomic_DNA"/>
</dbReference>
<name>A0ABY9VXR1_9ACTN</name>
<dbReference type="InterPro" id="IPR008922">
    <property type="entry name" value="Di-copper_centre_dom_sf"/>
</dbReference>